<evidence type="ECO:0000313" key="2">
    <source>
        <dbReference type="EMBL" id="MBR8463875.1"/>
    </source>
</evidence>
<reference evidence="2 3" key="1">
    <citation type="submission" date="2021-04" db="EMBL/GenBank/DDBJ databases">
        <title>Molecular and phenotypic characterization and identification of bacterial isolates recovered from the Anatolian ground squirrels (Spermophilus xanthoprymnus) and which have the potential to form a new species in the Campylobacter genus.</title>
        <authorList>
            <person name="Aydin F."/>
            <person name="Abay S."/>
            <person name="Kayman T."/>
            <person name="Karakaya E."/>
            <person name="Mustak H.K."/>
            <person name="Mustak I.B."/>
            <person name="Bilgin N."/>
            <person name="Duzler A."/>
            <person name="Sahin O."/>
            <person name="Guran O."/>
            <person name="Saticioglu I.B."/>
        </authorList>
    </citation>
    <scope>NUCLEOTIDE SEQUENCE [LARGE SCALE GENOMIC DNA]</scope>
    <source>
        <strain evidence="3">faydin-G24</strain>
    </source>
</reference>
<dbReference type="InterPro" id="IPR005586">
    <property type="entry name" value="ABC_trans_aux"/>
</dbReference>
<dbReference type="EMBL" id="JAGSSW010000004">
    <property type="protein sequence ID" value="MBR8463875.1"/>
    <property type="molecule type" value="Genomic_DNA"/>
</dbReference>
<name>A0ABS5HHZ7_9BACT</name>
<evidence type="ECO:0000313" key="3">
    <source>
        <dbReference type="Proteomes" id="UP000682951"/>
    </source>
</evidence>
<sequence>MYNFTQNYFKLAILGTFILLVFSGCSLKFGVPAATMYEIYYSKKECAIYDITRKNIYIESVSALDMVDTRQILVVAENNQIRYLKDAKFVSLPSEMIYKALVKGAYSNCHAKPIFAPNPEDLRLKVSVISLQIRGDKAEVSLAYELFNASKSIKSGMINKELFCPDPSSKMVFDTINNATNLAIDELLAQII</sequence>
<dbReference type="SUPFAM" id="SSF159594">
    <property type="entry name" value="XCC0632-like"/>
    <property type="match status" value="1"/>
</dbReference>
<comment type="caution">
    <text evidence="2">The sequence shown here is derived from an EMBL/GenBank/DDBJ whole genome shotgun (WGS) entry which is preliminary data.</text>
</comment>
<feature type="domain" description="ABC-type transport auxiliary lipoprotein component" evidence="1">
    <location>
        <begin position="55"/>
        <end position="152"/>
    </location>
</feature>
<dbReference type="Proteomes" id="UP000682951">
    <property type="component" value="Unassembled WGS sequence"/>
</dbReference>
<organism evidence="2 3">
    <name type="scientific">Campylobacter anatolicus</name>
    <dbReference type="NCBI Taxonomy" id="2829105"/>
    <lineage>
        <taxon>Bacteria</taxon>
        <taxon>Pseudomonadati</taxon>
        <taxon>Campylobacterota</taxon>
        <taxon>Epsilonproteobacteria</taxon>
        <taxon>Campylobacterales</taxon>
        <taxon>Campylobacteraceae</taxon>
        <taxon>Campylobacter</taxon>
    </lineage>
</organism>
<protein>
    <submittedName>
        <fullName evidence="2">Membrane integrity-associated transporter subunit PqiC</fullName>
    </submittedName>
</protein>
<proteinExistence type="predicted"/>
<dbReference type="Pfam" id="PF03886">
    <property type="entry name" value="ABC_trans_aux"/>
    <property type="match status" value="1"/>
</dbReference>
<dbReference type="Gene3D" id="3.40.50.10610">
    <property type="entry name" value="ABC-type transport auxiliary lipoprotein component"/>
    <property type="match status" value="1"/>
</dbReference>
<keyword evidence="3" id="KW-1185">Reference proteome</keyword>
<evidence type="ECO:0000259" key="1">
    <source>
        <dbReference type="Pfam" id="PF03886"/>
    </source>
</evidence>
<accession>A0ABS5HHZ7</accession>
<gene>
    <name evidence="2" type="ORF">KDD93_04695</name>
</gene>